<evidence type="ECO:0000256" key="5">
    <source>
        <dbReference type="ARBA" id="ARBA00023136"/>
    </source>
</evidence>
<dbReference type="EMBL" id="CYZP01000022">
    <property type="protein sequence ID" value="CUO30356.1"/>
    <property type="molecule type" value="Genomic_DNA"/>
</dbReference>
<evidence type="ECO:0000256" key="2">
    <source>
        <dbReference type="ARBA" id="ARBA00022692"/>
    </source>
</evidence>
<reference evidence="7 8" key="1">
    <citation type="submission" date="2015-09" db="EMBL/GenBank/DDBJ databases">
        <authorList>
            <consortium name="Pathogen Informatics"/>
        </authorList>
    </citation>
    <scope>NUCLEOTIDE SEQUENCE [LARGE SCALE GENOMIC DNA]</scope>
    <source>
        <strain evidence="7 8">2789STDY5834861</strain>
    </source>
</reference>
<sequence length="510" mass="57385">MDEYLKTLLEQIRCKKARPYVKKELQDHIEDQIEANMQAGMDREQAEREAVRDMGDPVETGISLDSVHRPQVAWKLLGIIVLISIAGVLIHAGIAGKISENAAAGSDRYVFHVVIGLAVMMILYLLDYTVLAKSSKIIAVILLFSCLVTLLGGYQLNGARYFIVLPGGRGISMQTLMLFYVPIYGAILYKYHGWGYKGLIRAIIWMFAPVILVYAMPALMTACVMLVSMLVMLTIAIQKNWFTVRKRRAICGIWAGFLVMPVAAFLIRYLRSSLTKYQIARLQAVFSGGGEEDYFTEMLHSFWQQNKWIGKSESDVMGNLPAFNADYILTYLSSVYGTIAAIFLCCVLAVLIFAVFNTAMRQKNQLGMMMGCGCGIVFLINFFINILENLGIFPQSVTFLPFLSAGGSCIIVSYGLMGIVLSTYRYKNIYPRHLKIGFKFDKTKARKALYVSKMSMCIWTGGTVVVMCVAIYWDLCKSYMNIPFKIITMVLTLLLVGNMRKIVQYNEMNR</sequence>
<dbReference type="RefSeq" id="WP_055058340.1">
    <property type="nucleotide sequence ID" value="NZ_CYZP01000022.1"/>
</dbReference>
<evidence type="ECO:0000256" key="6">
    <source>
        <dbReference type="SAM" id="Phobius"/>
    </source>
</evidence>
<feature type="transmembrane region" description="Helical" evidence="6">
    <location>
        <begin position="479"/>
        <end position="499"/>
    </location>
</feature>
<evidence type="ECO:0000256" key="4">
    <source>
        <dbReference type="ARBA" id="ARBA00022989"/>
    </source>
</evidence>
<keyword evidence="3" id="KW-0133">Cell shape</keyword>
<feature type="transmembrane region" description="Helical" evidence="6">
    <location>
        <begin position="335"/>
        <end position="356"/>
    </location>
</feature>
<feature type="transmembrane region" description="Helical" evidence="6">
    <location>
        <begin position="168"/>
        <end position="187"/>
    </location>
</feature>
<dbReference type="PANTHER" id="PTHR30474:SF1">
    <property type="entry name" value="PEPTIDOGLYCAN GLYCOSYLTRANSFERASE MRDB"/>
    <property type="match status" value="1"/>
</dbReference>
<feature type="transmembrane region" description="Helical" evidence="6">
    <location>
        <begin position="109"/>
        <end position="126"/>
    </location>
</feature>
<evidence type="ECO:0000256" key="3">
    <source>
        <dbReference type="ARBA" id="ARBA00022960"/>
    </source>
</evidence>
<organism evidence="7 8">
    <name type="scientific">Blautia obeum</name>
    <dbReference type="NCBI Taxonomy" id="40520"/>
    <lineage>
        <taxon>Bacteria</taxon>
        <taxon>Bacillati</taxon>
        <taxon>Bacillota</taxon>
        <taxon>Clostridia</taxon>
        <taxon>Lachnospirales</taxon>
        <taxon>Lachnospiraceae</taxon>
        <taxon>Blautia</taxon>
    </lineage>
</organism>
<evidence type="ECO:0000313" key="8">
    <source>
        <dbReference type="Proteomes" id="UP000095645"/>
    </source>
</evidence>
<keyword evidence="7" id="KW-0131">Cell cycle</keyword>
<dbReference type="GO" id="GO:0015648">
    <property type="term" value="F:lipid-linked peptidoglycan transporter activity"/>
    <property type="evidence" value="ECO:0007669"/>
    <property type="project" value="TreeGrafter"/>
</dbReference>
<dbReference type="GO" id="GO:0051301">
    <property type="term" value="P:cell division"/>
    <property type="evidence" value="ECO:0007669"/>
    <property type="project" value="UniProtKB-KW"/>
</dbReference>
<feature type="transmembrane region" description="Helical" evidence="6">
    <location>
        <begin position="72"/>
        <end position="94"/>
    </location>
</feature>
<dbReference type="InterPro" id="IPR001182">
    <property type="entry name" value="FtsW/RodA"/>
</dbReference>
<feature type="transmembrane region" description="Helical" evidence="6">
    <location>
        <begin position="138"/>
        <end position="156"/>
    </location>
</feature>
<name>A0A174E1J2_9FIRM</name>
<feature type="transmembrane region" description="Helical" evidence="6">
    <location>
        <begin position="368"/>
        <end position="387"/>
    </location>
</feature>
<feature type="transmembrane region" description="Helical" evidence="6">
    <location>
        <begin position="218"/>
        <end position="237"/>
    </location>
</feature>
<feature type="transmembrane region" description="Helical" evidence="6">
    <location>
        <begin position="249"/>
        <end position="270"/>
    </location>
</feature>
<gene>
    <name evidence="7" type="ORF">ERS852476_02455</name>
</gene>
<dbReference type="PANTHER" id="PTHR30474">
    <property type="entry name" value="CELL CYCLE PROTEIN"/>
    <property type="match status" value="1"/>
</dbReference>
<comment type="subcellular location">
    <subcellularLocation>
        <location evidence="1">Membrane</location>
        <topology evidence="1">Multi-pass membrane protein</topology>
    </subcellularLocation>
</comment>
<keyword evidence="7" id="KW-0132">Cell division</keyword>
<keyword evidence="2 6" id="KW-0812">Transmembrane</keyword>
<evidence type="ECO:0000313" key="7">
    <source>
        <dbReference type="EMBL" id="CUO30356.1"/>
    </source>
</evidence>
<feature type="transmembrane region" description="Helical" evidence="6">
    <location>
        <begin position="447"/>
        <end position="473"/>
    </location>
</feature>
<keyword evidence="4 6" id="KW-1133">Transmembrane helix</keyword>
<dbReference type="GO" id="GO:0008360">
    <property type="term" value="P:regulation of cell shape"/>
    <property type="evidence" value="ECO:0007669"/>
    <property type="project" value="UniProtKB-KW"/>
</dbReference>
<protein>
    <submittedName>
        <fullName evidence="7">Cell division protein FtsW</fullName>
    </submittedName>
</protein>
<proteinExistence type="predicted"/>
<feature type="transmembrane region" description="Helical" evidence="6">
    <location>
        <begin position="399"/>
        <end position="426"/>
    </location>
</feature>
<dbReference type="AlphaFoldDB" id="A0A174E1J2"/>
<dbReference type="GO" id="GO:0032153">
    <property type="term" value="C:cell division site"/>
    <property type="evidence" value="ECO:0007669"/>
    <property type="project" value="TreeGrafter"/>
</dbReference>
<keyword evidence="5 6" id="KW-0472">Membrane</keyword>
<dbReference type="Proteomes" id="UP000095645">
    <property type="component" value="Unassembled WGS sequence"/>
</dbReference>
<dbReference type="InterPro" id="IPR047928">
    <property type="entry name" value="Perm_prefix_1"/>
</dbReference>
<dbReference type="NCBIfam" id="NF038403">
    <property type="entry name" value="perm_prefix_1"/>
    <property type="match status" value="1"/>
</dbReference>
<dbReference type="Pfam" id="PF01098">
    <property type="entry name" value="FTSW_RODA_SPOVE"/>
    <property type="match status" value="1"/>
</dbReference>
<evidence type="ECO:0000256" key="1">
    <source>
        <dbReference type="ARBA" id="ARBA00004141"/>
    </source>
</evidence>
<dbReference type="GO" id="GO:0005886">
    <property type="term" value="C:plasma membrane"/>
    <property type="evidence" value="ECO:0007669"/>
    <property type="project" value="TreeGrafter"/>
</dbReference>
<accession>A0A174E1J2</accession>